<keyword evidence="1" id="KW-0614">Plasmid</keyword>
<proteinExistence type="predicted"/>
<reference evidence="1" key="1">
    <citation type="submission" date="2017-06" db="EMBL/GenBank/DDBJ databases">
        <title>Complete sequence of p13E573-HI2.</title>
        <authorList>
            <person name="Jiang X."/>
            <person name="Feng J."/>
            <person name="Zeng L."/>
            <person name="Zhang D."/>
            <person name="Zhan Z."/>
            <person name="Zhao Y."/>
            <person name="Luo W."/>
            <person name="Zhou D."/>
        </authorList>
    </citation>
    <scope>NUCLEOTIDE SEQUENCE</scope>
    <source>
        <strain evidence="1">13E573</strain>
        <plasmid evidence="1">p13E573-HI2</plasmid>
    </source>
</reference>
<geneLocation type="plasmid" evidence="1">
    <name>p13E573-HI2</name>
</geneLocation>
<name>A0A2L1KNA8_ENTCL</name>
<dbReference type="EMBL" id="MF344581">
    <property type="protein sequence ID" value="AVE23982.1"/>
    <property type="molecule type" value="Genomic_DNA"/>
</dbReference>
<protein>
    <submittedName>
        <fullName evidence="1">Uncharacterized protein</fullName>
    </submittedName>
</protein>
<evidence type="ECO:0000313" key="1">
    <source>
        <dbReference type="EMBL" id="AVE23982.1"/>
    </source>
</evidence>
<sequence length="46" mass="5100">MLGMPLEHQHLFNKGFTAYSLYNTKYTLPAVLQGGTPYSVCEAGHL</sequence>
<accession>A0A2L1KNA8</accession>
<organism evidence="1">
    <name type="scientific">Enterobacter cloacae</name>
    <dbReference type="NCBI Taxonomy" id="550"/>
    <lineage>
        <taxon>Bacteria</taxon>
        <taxon>Pseudomonadati</taxon>
        <taxon>Pseudomonadota</taxon>
        <taxon>Gammaproteobacteria</taxon>
        <taxon>Enterobacterales</taxon>
        <taxon>Enterobacteriaceae</taxon>
        <taxon>Enterobacter</taxon>
        <taxon>Enterobacter cloacae complex</taxon>
    </lineage>
</organism>
<dbReference type="AlphaFoldDB" id="A0A2L1KNA8"/>